<feature type="region of interest" description="Disordered" evidence="1">
    <location>
        <begin position="1"/>
        <end position="20"/>
    </location>
</feature>
<dbReference type="EMBL" id="NBXE01000035">
    <property type="protein sequence ID" value="RFA25023.1"/>
    <property type="molecule type" value="Genomic_DNA"/>
</dbReference>
<gene>
    <name evidence="2" type="ORF">B7R25_15855</name>
</gene>
<proteinExistence type="predicted"/>
<evidence type="ECO:0000313" key="3">
    <source>
        <dbReference type="Proteomes" id="UP000257080"/>
    </source>
</evidence>
<organism evidence="2 3">
    <name type="scientific">Subtercola boreus</name>
    <dbReference type="NCBI Taxonomy" id="120213"/>
    <lineage>
        <taxon>Bacteria</taxon>
        <taxon>Bacillati</taxon>
        <taxon>Actinomycetota</taxon>
        <taxon>Actinomycetes</taxon>
        <taxon>Micrococcales</taxon>
        <taxon>Microbacteriaceae</taxon>
        <taxon>Subtercola</taxon>
    </lineage>
</organism>
<accession>A0A3E0W8I7</accession>
<dbReference type="AlphaFoldDB" id="A0A3E0W8I7"/>
<sequence>MTDITPEPSNTSPLDETSLDGHTIDELSDYLDRGRLPRDPSIESSAAAQHALAALSRLRAVAPRIIRADAAYFAPKNENWMSRILDQIGVQAHAGRDIPIPYDVPGADLSISEGAVRALVRAAGDDTDGLVVERTQLDGDLETPGAPVEVHVIVSTFADADDARVVPGFRRLVIDTIREHTDLVVTRVTVRVHDSDITDEDLDDDGNLVPR</sequence>
<dbReference type="Proteomes" id="UP000257080">
    <property type="component" value="Unassembled WGS sequence"/>
</dbReference>
<protein>
    <recommendedName>
        <fullName evidence="4">Asp23/Gls24 family envelope stress response protein</fullName>
    </recommendedName>
</protein>
<evidence type="ECO:0000313" key="2">
    <source>
        <dbReference type="EMBL" id="RFA25023.1"/>
    </source>
</evidence>
<dbReference type="OrthoDB" id="4953969at2"/>
<dbReference type="RefSeq" id="WP_116419921.1">
    <property type="nucleotide sequence ID" value="NZ_NBXC01000030.1"/>
</dbReference>
<reference evidence="2 3" key="1">
    <citation type="submission" date="2017-04" db="EMBL/GenBank/DDBJ databases">
        <title>Comparative genome analysis of Subtercola boreus.</title>
        <authorList>
            <person name="Cho Y.-J."/>
            <person name="Cho A."/>
            <person name="Kim O.-S."/>
            <person name="Lee J.-I."/>
        </authorList>
    </citation>
    <scope>NUCLEOTIDE SEQUENCE [LARGE SCALE GENOMIC DNA]</scope>
    <source>
        <strain evidence="2 3">P28004</strain>
    </source>
</reference>
<evidence type="ECO:0008006" key="4">
    <source>
        <dbReference type="Google" id="ProtNLM"/>
    </source>
</evidence>
<name>A0A3E0W8I7_9MICO</name>
<comment type="caution">
    <text evidence="2">The sequence shown here is derived from an EMBL/GenBank/DDBJ whole genome shotgun (WGS) entry which is preliminary data.</text>
</comment>
<evidence type="ECO:0000256" key="1">
    <source>
        <dbReference type="SAM" id="MobiDB-lite"/>
    </source>
</evidence>